<dbReference type="RefSeq" id="XP_040741056.1">
    <property type="nucleotide sequence ID" value="XM_040890882.1"/>
</dbReference>
<feature type="chain" id="PRO_5012259962" evidence="2">
    <location>
        <begin position="22"/>
        <end position="261"/>
    </location>
</feature>
<feature type="signal peptide" evidence="2">
    <location>
        <begin position="1"/>
        <end position="21"/>
    </location>
</feature>
<proteinExistence type="predicted"/>
<dbReference type="AlphaFoldDB" id="A0A1Y1W1Y5"/>
<organism evidence="3 4">
    <name type="scientific">Linderina pennispora</name>
    <dbReference type="NCBI Taxonomy" id="61395"/>
    <lineage>
        <taxon>Eukaryota</taxon>
        <taxon>Fungi</taxon>
        <taxon>Fungi incertae sedis</taxon>
        <taxon>Zoopagomycota</taxon>
        <taxon>Kickxellomycotina</taxon>
        <taxon>Kickxellomycetes</taxon>
        <taxon>Kickxellales</taxon>
        <taxon>Kickxellaceae</taxon>
        <taxon>Linderina</taxon>
    </lineage>
</organism>
<feature type="compositionally biased region" description="Low complexity" evidence="1">
    <location>
        <begin position="108"/>
        <end position="132"/>
    </location>
</feature>
<reference evidence="3 4" key="1">
    <citation type="submission" date="2016-07" db="EMBL/GenBank/DDBJ databases">
        <title>Pervasive Adenine N6-methylation of Active Genes in Fungi.</title>
        <authorList>
            <consortium name="DOE Joint Genome Institute"/>
            <person name="Mondo S.J."/>
            <person name="Dannebaum R.O."/>
            <person name="Kuo R.C."/>
            <person name="Labutti K."/>
            <person name="Haridas S."/>
            <person name="Kuo A."/>
            <person name="Salamov A."/>
            <person name="Ahrendt S.R."/>
            <person name="Lipzen A."/>
            <person name="Sullivan W."/>
            <person name="Andreopoulos W.B."/>
            <person name="Clum A."/>
            <person name="Lindquist E."/>
            <person name="Daum C."/>
            <person name="Ramamoorthy G.K."/>
            <person name="Gryganskyi A."/>
            <person name="Culley D."/>
            <person name="Magnuson J.K."/>
            <person name="James T.Y."/>
            <person name="O'Malley M.A."/>
            <person name="Stajich J.E."/>
            <person name="Spatafora J.W."/>
            <person name="Visel A."/>
            <person name="Grigoriev I.V."/>
        </authorList>
    </citation>
    <scope>NUCLEOTIDE SEQUENCE [LARGE SCALE GENOMIC DNA]</scope>
    <source>
        <strain evidence="3 4">ATCC 12442</strain>
    </source>
</reference>
<feature type="non-terminal residue" evidence="3">
    <location>
        <position position="1"/>
    </location>
</feature>
<comment type="caution">
    <text evidence="3">The sequence shown here is derived from an EMBL/GenBank/DDBJ whole genome shotgun (WGS) entry which is preliminary data.</text>
</comment>
<keyword evidence="2" id="KW-0732">Signal</keyword>
<feature type="region of interest" description="Disordered" evidence="1">
    <location>
        <begin position="93"/>
        <end position="132"/>
    </location>
</feature>
<dbReference type="GeneID" id="63807530"/>
<gene>
    <name evidence="3" type="ORF">DL89DRAFT_304472</name>
</gene>
<name>A0A1Y1W1Y5_9FUNG</name>
<dbReference type="EMBL" id="MCFD01000013">
    <property type="protein sequence ID" value="ORX67134.1"/>
    <property type="molecule type" value="Genomic_DNA"/>
</dbReference>
<sequence>LNGIGSIILELISWISGTVLSTVSGPAVLAPRVLAHLLAHLQIRILPQVVHLVQHAQLREPRPHRLLVVPPALDAHAPVLLPLQQRAGLQRVAAQFSTPRPSQPAGGSARTGTPASPATASSPAAAPAASAIPRTSRRSFRFLYCLRQRRIPLVLPDMHRRVQLANVCHPAPHQLHLRRHVLDHARIQPAYYLLVFVQAARLHMVHCHFVHVLAARQNLRQSRLRLLPHLLGPVQDAAYHPRRLLRQRAGGILPRLVRPAP</sequence>
<accession>A0A1Y1W1Y5</accession>
<protein>
    <submittedName>
        <fullName evidence="3">Uncharacterized protein</fullName>
    </submittedName>
</protein>
<evidence type="ECO:0000256" key="2">
    <source>
        <dbReference type="SAM" id="SignalP"/>
    </source>
</evidence>
<dbReference type="Proteomes" id="UP000193922">
    <property type="component" value="Unassembled WGS sequence"/>
</dbReference>
<evidence type="ECO:0000313" key="3">
    <source>
        <dbReference type="EMBL" id="ORX67134.1"/>
    </source>
</evidence>
<evidence type="ECO:0000256" key="1">
    <source>
        <dbReference type="SAM" id="MobiDB-lite"/>
    </source>
</evidence>
<keyword evidence="4" id="KW-1185">Reference proteome</keyword>
<evidence type="ECO:0000313" key="4">
    <source>
        <dbReference type="Proteomes" id="UP000193922"/>
    </source>
</evidence>